<organism evidence="2 3">
    <name type="scientific">Bifidobacterium avesanii</name>
    <dbReference type="NCBI Taxonomy" id="1798157"/>
    <lineage>
        <taxon>Bacteria</taxon>
        <taxon>Bacillati</taxon>
        <taxon>Actinomycetota</taxon>
        <taxon>Actinomycetes</taxon>
        <taxon>Bifidobacteriales</taxon>
        <taxon>Bifidobacteriaceae</taxon>
        <taxon>Bifidobacterium</taxon>
    </lineage>
</organism>
<evidence type="ECO:0000313" key="3">
    <source>
        <dbReference type="Proteomes" id="UP000469763"/>
    </source>
</evidence>
<dbReference type="Gene3D" id="3.40.190.10">
    <property type="entry name" value="Periplasmic binding protein-like II"/>
    <property type="match status" value="2"/>
</dbReference>
<dbReference type="SUPFAM" id="SSF53850">
    <property type="entry name" value="Periplasmic binding protein-like II"/>
    <property type="match status" value="1"/>
</dbReference>
<gene>
    <name evidence="2" type="ORF">GFD22_08655</name>
</gene>
<comment type="caution">
    <text evidence="2">The sequence shown here is derived from an EMBL/GenBank/DDBJ whole genome shotgun (WGS) entry which is preliminary data.</text>
</comment>
<evidence type="ECO:0000313" key="2">
    <source>
        <dbReference type="EMBL" id="NEG79033.1"/>
    </source>
</evidence>
<dbReference type="PANTHER" id="PTHR43649:SF11">
    <property type="entry name" value="ABC TRANSPORTER SUBSTRATE-BINDING PROTEIN YESO-RELATED"/>
    <property type="match status" value="1"/>
</dbReference>
<keyword evidence="3" id="KW-1185">Reference proteome</keyword>
<dbReference type="PANTHER" id="PTHR43649">
    <property type="entry name" value="ARABINOSE-BINDING PROTEIN-RELATED"/>
    <property type="match status" value="1"/>
</dbReference>
<dbReference type="Pfam" id="PF01547">
    <property type="entry name" value="SBP_bac_1"/>
    <property type="match status" value="1"/>
</dbReference>
<proteinExistence type="predicted"/>
<accession>A0A7K3TL80</accession>
<dbReference type="Proteomes" id="UP000469763">
    <property type="component" value="Unassembled WGS sequence"/>
</dbReference>
<dbReference type="InterPro" id="IPR006059">
    <property type="entry name" value="SBP"/>
</dbReference>
<dbReference type="RefSeq" id="WP_152350401.1">
    <property type="nucleotide sequence ID" value="NZ_WBSN01000008.1"/>
</dbReference>
<dbReference type="InterPro" id="IPR050490">
    <property type="entry name" value="Bact_solute-bd_prot1"/>
</dbReference>
<name>A0A7K3TL80_9BIFI</name>
<evidence type="ECO:0000256" key="1">
    <source>
        <dbReference type="SAM" id="SignalP"/>
    </source>
</evidence>
<protein>
    <submittedName>
        <fullName evidence="2">Extracellular solute-binding protein</fullName>
    </submittedName>
</protein>
<dbReference type="OrthoDB" id="7918484at2"/>
<keyword evidence="1" id="KW-0732">Signal</keyword>
<sequence length="444" mass="48119">MIRTNRRMHKAALAATMATALALAGCGAGTGGNGDTAAGGVKTSGGDVTLSLDWWGSNTRVQLTEEAIQNFEKDHPNIHVELQYKDWSGYWDQLATLIAGNNAPDVMQMDAQYLASYASQGALYDLGKVGDYLKFDGMSSSMRDMGKFNGTQYAAPISSSQYAILVNHDVLDKYGLTLPDTSTWTWDEFNDFAKQVWEKSGGEATGIESIDSELGLSLWARQHGEQLWKDGKIAISEKTLSEFLQLTYDWTHNGVSGTVNRWIENNNVTGGSDDTDFAKNRQAMKFATATMVNSYSKSAGTENMSIEPLPSDTKDAYTYMPAGMYWGISSTSEHPAEAAILIDYLINNEGVGEIFGTERGIPANSSILKKLTASADGMNKKVLEYAEEYSKTLGEAPNIPPNGASSIRTTMIRYQQDVALGNQSADAAAKAMIAEVQAAIDEAN</sequence>
<dbReference type="EMBL" id="WHZY01000015">
    <property type="protein sequence ID" value="NEG79033.1"/>
    <property type="molecule type" value="Genomic_DNA"/>
</dbReference>
<dbReference type="AlphaFoldDB" id="A0A7K3TL80"/>
<feature type="chain" id="PRO_5039226503" evidence="1">
    <location>
        <begin position="25"/>
        <end position="444"/>
    </location>
</feature>
<dbReference type="PROSITE" id="PS51257">
    <property type="entry name" value="PROKAR_LIPOPROTEIN"/>
    <property type="match status" value="1"/>
</dbReference>
<reference evidence="2 3" key="1">
    <citation type="submission" date="2019-10" db="EMBL/GenBank/DDBJ databases">
        <title>Bifidobacterium from non-human primates.</title>
        <authorList>
            <person name="Modesto M."/>
        </authorList>
    </citation>
    <scope>NUCLEOTIDE SEQUENCE [LARGE SCALE GENOMIC DNA]</scope>
    <source>
        <strain evidence="2 3">TREC</strain>
    </source>
</reference>
<feature type="signal peptide" evidence="1">
    <location>
        <begin position="1"/>
        <end position="24"/>
    </location>
</feature>